<evidence type="ECO:0000256" key="1">
    <source>
        <dbReference type="SAM" id="Phobius"/>
    </source>
</evidence>
<keyword evidence="1" id="KW-0812">Transmembrane</keyword>
<accession>A0A3D9HC19</accession>
<protein>
    <submittedName>
        <fullName evidence="2">Uncharacterized protein</fullName>
    </submittedName>
</protein>
<evidence type="ECO:0000313" key="2">
    <source>
        <dbReference type="EMBL" id="RED47033.1"/>
    </source>
</evidence>
<dbReference type="OrthoDB" id="1352952at2"/>
<name>A0A3D9HC19_9FLAO</name>
<reference evidence="2 3" key="1">
    <citation type="submission" date="2018-07" db="EMBL/GenBank/DDBJ databases">
        <title>Genomic Encyclopedia of Type Strains, Phase III (KMG-III): the genomes of soil and plant-associated and newly described type strains.</title>
        <authorList>
            <person name="Whitman W."/>
        </authorList>
    </citation>
    <scope>NUCLEOTIDE SEQUENCE [LARGE SCALE GENOMIC DNA]</scope>
    <source>
        <strain evidence="2 3">CECT 7946</strain>
    </source>
</reference>
<dbReference type="EMBL" id="QRDV01000001">
    <property type="protein sequence ID" value="RED47033.1"/>
    <property type="molecule type" value="Genomic_DNA"/>
</dbReference>
<organism evidence="2 3">
    <name type="scientific">Winogradskyella eximia</name>
    <dbReference type="NCBI Taxonomy" id="262006"/>
    <lineage>
        <taxon>Bacteria</taxon>
        <taxon>Pseudomonadati</taxon>
        <taxon>Bacteroidota</taxon>
        <taxon>Flavobacteriia</taxon>
        <taxon>Flavobacteriales</taxon>
        <taxon>Flavobacteriaceae</taxon>
        <taxon>Winogradskyella</taxon>
    </lineage>
</organism>
<feature type="transmembrane region" description="Helical" evidence="1">
    <location>
        <begin position="6"/>
        <end position="25"/>
    </location>
</feature>
<evidence type="ECO:0000313" key="3">
    <source>
        <dbReference type="Proteomes" id="UP000256980"/>
    </source>
</evidence>
<keyword evidence="1" id="KW-0472">Membrane</keyword>
<sequence>MGTGLIIIDVIIIAIVILPFALFINGSKKRSRQLRNTLKTEATEHNCKLDKLEIHGNYAIGVDTSQQKLFFHRKTETAVYSKVIDLSSVMSCKTTKETKRVKDKTKHYDVVEKIGLSFYHRNQNNDAYVEFYNNDLMILSDQLEVAQNWQDYLNQLLSSKDHTIGIQNQKHRVIAVNAS</sequence>
<proteinExistence type="predicted"/>
<keyword evidence="1" id="KW-1133">Transmembrane helix</keyword>
<dbReference type="AlphaFoldDB" id="A0A3D9HC19"/>
<dbReference type="Proteomes" id="UP000256980">
    <property type="component" value="Unassembled WGS sequence"/>
</dbReference>
<gene>
    <name evidence="2" type="ORF">DFQ10_101812</name>
</gene>
<dbReference type="RefSeq" id="WP_115816076.1">
    <property type="nucleotide sequence ID" value="NZ_QRDV01000001.1"/>
</dbReference>
<keyword evidence="3" id="KW-1185">Reference proteome</keyword>
<comment type="caution">
    <text evidence="2">The sequence shown here is derived from an EMBL/GenBank/DDBJ whole genome shotgun (WGS) entry which is preliminary data.</text>
</comment>